<dbReference type="Pfam" id="PF13302">
    <property type="entry name" value="Acetyltransf_3"/>
    <property type="match status" value="1"/>
</dbReference>
<comment type="caution">
    <text evidence="2">The sequence shown here is derived from an EMBL/GenBank/DDBJ whole genome shotgun (WGS) entry which is preliminary data.</text>
</comment>
<dbReference type="AlphaFoldDB" id="A0A4Y4DPS8"/>
<dbReference type="PANTHER" id="PTHR43415">
    <property type="entry name" value="SPERMIDINE N(1)-ACETYLTRANSFERASE"/>
    <property type="match status" value="1"/>
</dbReference>
<keyword evidence="2" id="KW-0808">Transferase</keyword>
<evidence type="ECO:0000313" key="3">
    <source>
        <dbReference type="Proteomes" id="UP000316612"/>
    </source>
</evidence>
<keyword evidence="3" id="KW-1185">Reference proteome</keyword>
<dbReference type="SUPFAM" id="SSF55729">
    <property type="entry name" value="Acyl-CoA N-acyltransferases (Nat)"/>
    <property type="match status" value="1"/>
</dbReference>
<feature type="domain" description="N-acetyltransferase" evidence="1">
    <location>
        <begin position="32"/>
        <end position="198"/>
    </location>
</feature>
<dbReference type="GO" id="GO:0016747">
    <property type="term" value="F:acyltransferase activity, transferring groups other than amino-acyl groups"/>
    <property type="evidence" value="ECO:0007669"/>
    <property type="project" value="InterPro"/>
</dbReference>
<accession>A0A4Y4DPS8</accession>
<evidence type="ECO:0000313" key="2">
    <source>
        <dbReference type="EMBL" id="GED06926.1"/>
    </source>
</evidence>
<dbReference type="InterPro" id="IPR016181">
    <property type="entry name" value="Acyl_CoA_acyltransferase"/>
</dbReference>
<dbReference type="InterPro" id="IPR000182">
    <property type="entry name" value="GNAT_dom"/>
</dbReference>
<sequence length="205" mass="23144">MSIVVGMETNREWNTVEDAQAYASLLLEDEAIVLRESEAEDFRKLSEWWNDPHWAVLQQRVIKPRQTASLVDLFNSWSQNQTNTGDAGFSIFEKASGSFIGHITLYGGVLPHRSSSMAVIIGPSWVGQGLGTRAVKLMTAYGFRELGLHRISLRVASFNPRAQRAYEKAGFSIEGRERDSFFHDGVFHDEVIMGLLDREFFASQQ</sequence>
<proteinExistence type="predicted"/>
<dbReference type="PANTHER" id="PTHR43415:SF3">
    <property type="entry name" value="GNAT-FAMILY ACETYLTRANSFERASE"/>
    <property type="match status" value="1"/>
</dbReference>
<organism evidence="2 3">
    <name type="scientific">Glutamicibacter uratoxydans</name>
    <name type="common">Arthrobacter uratoxydans</name>
    <dbReference type="NCBI Taxonomy" id="43667"/>
    <lineage>
        <taxon>Bacteria</taxon>
        <taxon>Bacillati</taxon>
        <taxon>Actinomycetota</taxon>
        <taxon>Actinomycetes</taxon>
        <taxon>Micrococcales</taxon>
        <taxon>Micrococcaceae</taxon>
        <taxon>Glutamicibacter</taxon>
    </lineage>
</organism>
<gene>
    <name evidence="2" type="ORF">AUR04nite_24580</name>
</gene>
<name>A0A4Y4DPS8_GLUUR</name>
<reference evidence="2 3" key="1">
    <citation type="submission" date="2019-06" db="EMBL/GenBank/DDBJ databases">
        <title>Whole genome shotgun sequence of Glutamicibacter uratoxydans NBRC 15515.</title>
        <authorList>
            <person name="Hosoyama A."/>
            <person name="Uohara A."/>
            <person name="Ohji S."/>
            <person name="Ichikawa N."/>
        </authorList>
    </citation>
    <scope>NUCLEOTIDE SEQUENCE [LARGE SCALE GENOMIC DNA]</scope>
    <source>
        <strain evidence="2 3">NBRC 15515</strain>
    </source>
</reference>
<evidence type="ECO:0000259" key="1">
    <source>
        <dbReference type="PROSITE" id="PS51186"/>
    </source>
</evidence>
<dbReference type="OrthoDB" id="9814648at2"/>
<protein>
    <submittedName>
        <fullName evidence="2">Acetyltransferase</fullName>
    </submittedName>
</protein>
<dbReference type="EMBL" id="BJNY01000013">
    <property type="protein sequence ID" value="GED06926.1"/>
    <property type="molecule type" value="Genomic_DNA"/>
</dbReference>
<dbReference type="Proteomes" id="UP000316612">
    <property type="component" value="Unassembled WGS sequence"/>
</dbReference>
<dbReference type="Gene3D" id="3.40.630.30">
    <property type="match status" value="1"/>
</dbReference>
<dbReference type="PROSITE" id="PS51186">
    <property type="entry name" value="GNAT"/>
    <property type="match status" value="1"/>
</dbReference>